<comment type="caution">
    <text evidence="2">The sequence shown here is derived from an EMBL/GenBank/DDBJ whole genome shotgun (WGS) entry which is preliminary data.</text>
</comment>
<dbReference type="Proteomes" id="UP001642484">
    <property type="component" value="Unassembled WGS sequence"/>
</dbReference>
<feature type="region of interest" description="Disordered" evidence="1">
    <location>
        <begin position="1"/>
        <end position="27"/>
    </location>
</feature>
<reference evidence="2 3" key="1">
    <citation type="submission" date="2024-02" db="EMBL/GenBank/DDBJ databases">
        <authorList>
            <person name="Chen Y."/>
            <person name="Shah S."/>
            <person name="Dougan E. K."/>
            <person name="Thang M."/>
            <person name="Chan C."/>
        </authorList>
    </citation>
    <scope>NUCLEOTIDE SEQUENCE [LARGE SCALE GENOMIC DNA]</scope>
</reference>
<evidence type="ECO:0000313" key="2">
    <source>
        <dbReference type="EMBL" id="CAK9108797.1"/>
    </source>
</evidence>
<organism evidence="2 3">
    <name type="scientific">Durusdinium trenchii</name>
    <dbReference type="NCBI Taxonomy" id="1381693"/>
    <lineage>
        <taxon>Eukaryota</taxon>
        <taxon>Sar</taxon>
        <taxon>Alveolata</taxon>
        <taxon>Dinophyceae</taxon>
        <taxon>Suessiales</taxon>
        <taxon>Symbiodiniaceae</taxon>
        <taxon>Durusdinium</taxon>
    </lineage>
</organism>
<accession>A0ABP0S8X6</accession>
<protein>
    <submittedName>
        <fullName evidence="2">Uncharacterized protein</fullName>
    </submittedName>
</protein>
<gene>
    <name evidence="2" type="ORF">CCMP2556_LOCUS50674</name>
</gene>
<evidence type="ECO:0000313" key="3">
    <source>
        <dbReference type="Proteomes" id="UP001642484"/>
    </source>
</evidence>
<evidence type="ECO:0000256" key="1">
    <source>
        <dbReference type="SAM" id="MobiDB-lite"/>
    </source>
</evidence>
<dbReference type="EMBL" id="CAXAMN010027139">
    <property type="protein sequence ID" value="CAK9108797.1"/>
    <property type="molecule type" value="Genomic_DNA"/>
</dbReference>
<keyword evidence="3" id="KW-1185">Reference proteome</keyword>
<name>A0ABP0S8X6_9DINO</name>
<proteinExistence type="predicted"/>
<sequence length="255" mass="28226">MHDTLLPVRGMGSMKRPAEDSFEPAKSLKTGDTWTSFQSSDPLYALMGELQKAKIVQDGEVSTENLKRFLHVMIVQGAAQKPKDWLQVWQAMEIPADSQSRIVGAIITFCLECAPQCNLGEVLAELLKGHAVKLKAVEEAVEMAIGANIDPQGVLQELLLGIFPKGPESDWGWSRIGWGWSEWWKTVQKIMASIDPTSAFVELGFLLEHFESKGGTPLQQAWSKDRVEKVRELLCELGGLKDDELDGCFKAALKG</sequence>